<dbReference type="EMBL" id="AKKL01000002">
    <property type="protein sequence ID" value="EKT65044.1"/>
    <property type="molecule type" value="Genomic_DNA"/>
</dbReference>
<keyword evidence="4" id="KW-0813">Transport</keyword>
<keyword evidence="10" id="KW-0418">Kinase</keyword>
<dbReference type="Gene3D" id="3.30.1340.10">
    <property type="entry name" value="HPr-like"/>
    <property type="match status" value="1"/>
</dbReference>
<comment type="subcellular location">
    <subcellularLocation>
        <location evidence="2">Cytoplasm</location>
    </subcellularLocation>
</comment>
<dbReference type="GO" id="GO:0009401">
    <property type="term" value="P:phosphoenolpyruvate-dependent sugar phosphotransferase system"/>
    <property type="evidence" value="ECO:0007669"/>
    <property type="project" value="UniProtKB-KW"/>
</dbReference>
<keyword evidence="8" id="KW-0808">Transferase</keyword>
<dbReference type="PROSITE" id="PS51094">
    <property type="entry name" value="PTS_EIIA_TYPE_2"/>
    <property type="match status" value="1"/>
</dbReference>
<dbReference type="InterPro" id="IPR050893">
    <property type="entry name" value="Sugar_PTS"/>
</dbReference>
<dbReference type="Pfam" id="PF00381">
    <property type="entry name" value="PTS-HPr"/>
    <property type="match status" value="1"/>
</dbReference>
<dbReference type="Pfam" id="PF00359">
    <property type="entry name" value="PTS_EIIA_2"/>
    <property type="match status" value="1"/>
</dbReference>
<dbReference type="eggNOG" id="COG1925">
    <property type="taxonomic scope" value="Bacteria"/>
</dbReference>
<evidence type="ECO:0000256" key="10">
    <source>
        <dbReference type="ARBA" id="ARBA00022777"/>
    </source>
</evidence>
<dbReference type="CDD" id="cd00211">
    <property type="entry name" value="PTS_IIA_fru"/>
    <property type="match status" value="1"/>
</dbReference>
<dbReference type="InterPro" id="IPR002178">
    <property type="entry name" value="PTS_EIIA_type-2_dom"/>
</dbReference>
<dbReference type="InterPro" id="IPR016152">
    <property type="entry name" value="PTrfase/Anion_transptr"/>
</dbReference>
<evidence type="ECO:0000259" key="12">
    <source>
        <dbReference type="PROSITE" id="PS51350"/>
    </source>
</evidence>
<dbReference type="PROSITE" id="PS51350">
    <property type="entry name" value="PTS_HPR_DOM"/>
    <property type="match status" value="1"/>
</dbReference>
<dbReference type="STRING" id="1141662.OOA_00865"/>
<accession>K8WWK6</accession>
<dbReference type="eggNOG" id="COG4668">
    <property type="taxonomic scope" value="Bacteria"/>
</dbReference>
<dbReference type="GO" id="GO:0005886">
    <property type="term" value="C:plasma membrane"/>
    <property type="evidence" value="ECO:0007669"/>
    <property type="project" value="TreeGrafter"/>
</dbReference>
<evidence type="ECO:0000256" key="9">
    <source>
        <dbReference type="ARBA" id="ARBA00022683"/>
    </source>
</evidence>
<evidence type="ECO:0000313" key="13">
    <source>
        <dbReference type="EMBL" id="EKT65044.1"/>
    </source>
</evidence>
<dbReference type="NCBIfam" id="TIGR01003">
    <property type="entry name" value="PTS_HPr_family"/>
    <property type="match status" value="1"/>
</dbReference>
<dbReference type="FunFam" id="3.40.930.10:FF:000006">
    <property type="entry name" value="Fructose-specific PTS system IIA component"/>
    <property type="match status" value="1"/>
</dbReference>
<dbReference type="GO" id="GO:0016301">
    <property type="term" value="F:kinase activity"/>
    <property type="evidence" value="ECO:0007669"/>
    <property type="project" value="UniProtKB-KW"/>
</dbReference>
<keyword evidence="14" id="KW-1185">Reference proteome</keyword>
<evidence type="ECO:0000259" key="11">
    <source>
        <dbReference type="PROSITE" id="PS51094"/>
    </source>
</evidence>
<comment type="caution">
    <text evidence="13">The sequence shown here is derived from an EMBL/GenBank/DDBJ whole genome shotgun (WGS) entry which is preliminary data.</text>
</comment>
<dbReference type="PATRIC" id="fig|1141662.3.peg.176"/>
<dbReference type="HOGENOM" id="CLU_046384_0_0_6"/>
<dbReference type="InterPro" id="IPR002114">
    <property type="entry name" value="PTS_HPr_Ser_P_site"/>
</dbReference>
<dbReference type="Proteomes" id="UP000009336">
    <property type="component" value="Unassembled WGS sequence"/>
</dbReference>
<dbReference type="AlphaFoldDB" id="K8WWK6"/>
<feature type="domain" description="PTS EIIA type-2" evidence="11">
    <location>
        <begin position="2"/>
        <end position="142"/>
    </location>
</feature>
<gene>
    <name evidence="13" type="ORF">OOA_00865</name>
</gene>
<evidence type="ECO:0000256" key="5">
    <source>
        <dbReference type="ARBA" id="ARBA00022490"/>
    </source>
</evidence>
<keyword evidence="6" id="KW-0597">Phosphoprotein</keyword>
<evidence type="ECO:0000256" key="6">
    <source>
        <dbReference type="ARBA" id="ARBA00022553"/>
    </source>
</evidence>
<dbReference type="SUPFAM" id="SSF55804">
    <property type="entry name" value="Phoshotransferase/anion transport protein"/>
    <property type="match status" value="2"/>
</dbReference>
<sequence length="381" mass="40845">MFNLSVQDIHLAATADSKENAIKQVASALTEAGYVKDGYVLGMLNRENQAPTFLGNGIAIPHGTTDTRDQVLKTGVAVFQFPQGIDWGEDQTAYIVIGIAAQSNEHLALLRQLTHVLSDETITQAMAKADSAELLRSLLMGEKKIQPIKFDGSMVTLNTDAKSLSSLQALNLVHLQDEQVIAPEFMTHVLTNTPHYLGQGVWLSDSPNGNLHSAITLATPKSPLTHQDLPVKILVTLSYADDQPAAFLSNLNQLLQHQQIDTLLQVTDADALAALLIGSDQSQSASTDGLTEEFVIRNPHGLHTRPSTLLVSTIKKFESTITVANLDGTAKPVNGRSLMKVVSLGAKKGHRLQFHAEGVDAAEAMSAIGQAINDGLGEEVA</sequence>
<dbReference type="PROSITE" id="PS00372">
    <property type="entry name" value="PTS_EIIA_TYPE_2_HIS"/>
    <property type="match status" value="1"/>
</dbReference>
<dbReference type="GO" id="GO:0090563">
    <property type="term" value="F:protein-phosphocysteine-sugar phosphotransferase activity"/>
    <property type="evidence" value="ECO:0007669"/>
    <property type="project" value="TreeGrafter"/>
</dbReference>
<dbReference type="SUPFAM" id="SSF55594">
    <property type="entry name" value="HPr-like"/>
    <property type="match status" value="1"/>
</dbReference>
<evidence type="ECO:0000256" key="2">
    <source>
        <dbReference type="ARBA" id="ARBA00004496"/>
    </source>
</evidence>
<dbReference type="PRINTS" id="PR00107">
    <property type="entry name" value="PHOSPHOCPHPR"/>
</dbReference>
<evidence type="ECO:0000256" key="3">
    <source>
        <dbReference type="ARBA" id="ARBA00015565"/>
    </source>
</evidence>
<dbReference type="PROSITE" id="PS00369">
    <property type="entry name" value="PTS_HPR_HIS"/>
    <property type="match status" value="1"/>
</dbReference>
<dbReference type="OrthoDB" id="1640042at2"/>
<reference evidence="13 14" key="1">
    <citation type="journal article" date="2012" name="BMC Genomics">
        <title>Comparative genomics of bacteria in the genus Providencia isolated from wild Drosophila melanogaster.</title>
        <authorList>
            <person name="Galac M.R."/>
            <person name="Lazzaro B.P."/>
        </authorList>
    </citation>
    <scope>NUCLEOTIDE SEQUENCE [LARGE SCALE GENOMIC DNA]</scope>
    <source>
        <strain evidence="13 14">DSM 19968</strain>
    </source>
</reference>
<dbReference type="RefSeq" id="WP_008910224.1">
    <property type="nucleotide sequence ID" value="NZ_KB233222.1"/>
</dbReference>
<evidence type="ECO:0000313" key="14">
    <source>
        <dbReference type="Proteomes" id="UP000009336"/>
    </source>
</evidence>
<evidence type="ECO:0000256" key="8">
    <source>
        <dbReference type="ARBA" id="ARBA00022679"/>
    </source>
</evidence>
<comment type="function">
    <text evidence="1">The phosphoenolpyruvate-dependent sugar phosphotransferase system (sugar PTS), a major carbohydrate active transport system, catalyzes the phosphorylation of incoming sugar substrates concomitantly with their translocation across the cell membrane. The enzyme II FruAB PTS system is involved in fructose transport.</text>
</comment>
<name>K8WWK6_9GAMM</name>
<evidence type="ECO:0000256" key="7">
    <source>
        <dbReference type="ARBA" id="ARBA00022597"/>
    </source>
</evidence>
<protein>
    <recommendedName>
        <fullName evidence="3">Multiphosphoryl transfer protein</fullName>
    </recommendedName>
</protein>
<proteinExistence type="predicted"/>
<feature type="domain" description="HPr" evidence="12">
    <location>
        <begin position="289"/>
        <end position="379"/>
    </location>
</feature>
<dbReference type="PANTHER" id="PTHR30181">
    <property type="entry name" value="MANNITOL PERMEASE IIC COMPONENT"/>
    <property type="match status" value="1"/>
</dbReference>
<keyword evidence="9" id="KW-0598">Phosphotransferase system</keyword>
<dbReference type="GO" id="GO:0005737">
    <property type="term" value="C:cytoplasm"/>
    <property type="evidence" value="ECO:0007669"/>
    <property type="project" value="UniProtKB-SubCell"/>
</dbReference>
<dbReference type="Gene3D" id="3.40.930.10">
    <property type="entry name" value="Mannitol-specific EII, Chain A"/>
    <property type="match status" value="2"/>
</dbReference>
<dbReference type="InterPro" id="IPR000032">
    <property type="entry name" value="HPr-like"/>
</dbReference>
<dbReference type="InterPro" id="IPR001020">
    <property type="entry name" value="PTS_HPr_His_P_site"/>
</dbReference>
<dbReference type="PANTHER" id="PTHR30181:SF3">
    <property type="entry name" value="MULTIPHOSPHORYL TRANSFER PROTEIN"/>
    <property type="match status" value="1"/>
</dbReference>
<keyword evidence="7" id="KW-0762">Sugar transport</keyword>
<dbReference type="NCBIfam" id="NF008319">
    <property type="entry name" value="PRK11109.1"/>
    <property type="match status" value="1"/>
</dbReference>
<keyword evidence="5" id="KW-0963">Cytoplasm</keyword>
<dbReference type="InterPro" id="IPR035895">
    <property type="entry name" value="HPr-like_sf"/>
</dbReference>
<dbReference type="PROSITE" id="PS00589">
    <property type="entry name" value="PTS_HPR_SER"/>
    <property type="match status" value="1"/>
</dbReference>
<evidence type="ECO:0000256" key="4">
    <source>
        <dbReference type="ARBA" id="ARBA00022448"/>
    </source>
</evidence>
<organism evidence="13 14">
    <name type="scientific">Providencia burhodogranariea DSM 19968</name>
    <dbReference type="NCBI Taxonomy" id="1141662"/>
    <lineage>
        <taxon>Bacteria</taxon>
        <taxon>Pseudomonadati</taxon>
        <taxon>Pseudomonadota</taxon>
        <taxon>Gammaproteobacteria</taxon>
        <taxon>Enterobacterales</taxon>
        <taxon>Morganellaceae</taxon>
        <taxon>Providencia</taxon>
    </lineage>
</organism>
<evidence type="ECO:0000256" key="1">
    <source>
        <dbReference type="ARBA" id="ARBA00003136"/>
    </source>
</evidence>